<dbReference type="GO" id="GO:0016887">
    <property type="term" value="F:ATP hydrolysis activity"/>
    <property type="evidence" value="ECO:0007669"/>
    <property type="project" value="TreeGrafter"/>
</dbReference>
<sequence length="101" mass="11461">MYLTCQEVACYQEPWLLVVVATNRKDVLDAALIGPGRNDKTIELGFPTQEEMEKLLAVYTRKMSLATDVDIQQLAALHKDYMYTACVPTTTPEERSLLKHN</sequence>
<dbReference type="InterPro" id="IPR050168">
    <property type="entry name" value="AAA_ATPase_domain"/>
</dbReference>
<accession>M4C5J1</accession>
<dbReference type="VEuPathDB" id="FungiDB:HpaG814367"/>
<dbReference type="InParanoid" id="M4C5J1"/>
<dbReference type="SUPFAM" id="SSF52540">
    <property type="entry name" value="P-loop containing nucleoside triphosphate hydrolases"/>
    <property type="match status" value="1"/>
</dbReference>
<dbReference type="Gene3D" id="3.40.50.300">
    <property type="entry name" value="P-loop containing nucleotide triphosphate hydrolases"/>
    <property type="match status" value="1"/>
</dbReference>
<organism evidence="1 2">
    <name type="scientific">Hyaloperonospora arabidopsidis (strain Emoy2)</name>
    <name type="common">Downy mildew agent</name>
    <name type="synonym">Peronospora arabidopsidis</name>
    <dbReference type="NCBI Taxonomy" id="559515"/>
    <lineage>
        <taxon>Eukaryota</taxon>
        <taxon>Sar</taxon>
        <taxon>Stramenopiles</taxon>
        <taxon>Oomycota</taxon>
        <taxon>Peronosporomycetes</taxon>
        <taxon>Peronosporales</taxon>
        <taxon>Peronosporaceae</taxon>
        <taxon>Hyaloperonospora</taxon>
    </lineage>
</organism>
<dbReference type="AlphaFoldDB" id="M4C5J1"/>
<dbReference type="EnsemblProtists" id="HpaT814367">
    <property type="protein sequence ID" value="HpaP814367"/>
    <property type="gene ID" value="HpaG814367"/>
</dbReference>
<protein>
    <recommendedName>
        <fullName evidence="3">ATPase AAA-type core domain-containing protein</fullName>
    </recommendedName>
</protein>
<dbReference type="Gene3D" id="1.10.8.60">
    <property type="match status" value="1"/>
</dbReference>
<evidence type="ECO:0000313" key="2">
    <source>
        <dbReference type="Proteomes" id="UP000011713"/>
    </source>
</evidence>
<keyword evidence="2" id="KW-1185">Reference proteome</keyword>
<dbReference type="PANTHER" id="PTHR23077:SF117">
    <property type="entry name" value="AAA+ ATPASE DOMAIN-CONTAINING PROTEIN"/>
    <property type="match status" value="1"/>
</dbReference>
<evidence type="ECO:0008006" key="3">
    <source>
        <dbReference type="Google" id="ProtNLM"/>
    </source>
</evidence>
<reference evidence="1" key="2">
    <citation type="submission" date="2015-06" db="UniProtKB">
        <authorList>
            <consortium name="EnsemblProtists"/>
        </authorList>
    </citation>
    <scope>IDENTIFICATION</scope>
    <source>
        <strain evidence="1">Emoy2</strain>
    </source>
</reference>
<dbReference type="InterPro" id="IPR027417">
    <property type="entry name" value="P-loop_NTPase"/>
</dbReference>
<proteinExistence type="predicted"/>
<reference evidence="2" key="1">
    <citation type="journal article" date="2010" name="Science">
        <title>Signatures of adaptation to obligate biotrophy in the Hyaloperonospora arabidopsidis genome.</title>
        <authorList>
            <person name="Baxter L."/>
            <person name="Tripathy S."/>
            <person name="Ishaque N."/>
            <person name="Boot N."/>
            <person name="Cabral A."/>
            <person name="Kemen E."/>
            <person name="Thines M."/>
            <person name="Ah-Fong A."/>
            <person name="Anderson R."/>
            <person name="Badejoko W."/>
            <person name="Bittner-Eddy P."/>
            <person name="Boore J.L."/>
            <person name="Chibucos M.C."/>
            <person name="Coates M."/>
            <person name="Dehal P."/>
            <person name="Delehaunty K."/>
            <person name="Dong S."/>
            <person name="Downton P."/>
            <person name="Dumas B."/>
            <person name="Fabro G."/>
            <person name="Fronick C."/>
            <person name="Fuerstenberg S.I."/>
            <person name="Fulton L."/>
            <person name="Gaulin E."/>
            <person name="Govers F."/>
            <person name="Hughes L."/>
            <person name="Humphray S."/>
            <person name="Jiang R.H."/>
            <person name="Judelson H."/>
            <person name="Kamoun S."/>
            <person name="Kyung K."/>
            <person name="Meijer H."/>
            <person name="Minx P."/>
            <person name="Morris P."/>
            <person name="Nelson J."/>
            <person name="Phuntumart V."/>
            <person name="Qutob D."/>
            <person name="Rehmany A."/>
            <person name="Rougon-Cardoso A."/>
            <person name="Ryden P."/>
            <person name="Torto-Alalibo T."/>
            <person name="Studholme D."/>
            <person name="Wang Y."/>
            <person name="Win J."/>
            <person name="Wood J."/>
            <person name="Clifton S.W."/>
            <person name="Rogers J."/>
            <person name="Van den Ackerveken G."/>
            <person name="Jones J.D."/>
            <person name="McDowell J.M."/>
            <person name="Beynon J."/>
            <person name="Tyler B.M."/>
        </authorList>
    </citation>
    <scope>NUCLEOTIDE SEQUENCE [LARGE SCALE GENOMIC DNA]</scope>
    <source>
        <strain evidence="2">Emoy2</strain>
    </source>
</reference>
<dbReference type="PANTHER" id="PTHR23077">
    <property type="entry name" value="AAA-FAMILY ATPASE"/>
    <property type="match status" value="1"/>
</dbReference>
<evidence type="ECO:0000313" key="1">
    <source>
        <dbReference type="EnsemblProtists" id="HpaP814367"/>
    </source>
</evidence>
<dbReference type="EMBL" id="JH598369">
    <property type="status" value="NOT_ANNOTATED_CDS"/>
    <property type="molecule type" value="Genomic_DNA"/>
</dbReference>
<dbReference type="STRING" id="559515.M4C5J1"/>
<dbReference type="Proteomes" id="UP000011713">
    <property type="component" value="Unassembled WGS sequence"/>
</dbReference>
<dbReference type="HOGENOM" id="CLU_2297096_0_0_1"/>
<name>M4C5J1_HYAAE</name>